<proteinExistence type="predicted"/>
<dbReference type="PANTHER" id="PTHR46890">
    <property type="entry name" value="NON-LTR RETROLELEMENT REVERSE TRANSCRIPTASE-LIKE PROTEIN-RELATED"/>
    <property type="match status" value="1"/>
</dbReference>
<dbReference type="Pfam" id="PF00078">
    <property type="entry name" value="RVT_1"/>
    <property type="match status" value="1"/>
</dbReference>
<keyword evidence="5" id="KW-1185">Reference proteome</keyword>
<accession>A0AAE0DRT8</accession>
<dbReference type="AlphaFoldDB" id="A0AAE0DRT8"/>
<dbReference type="PROSITE" id="PS50158">
    <property type="entry name" value="ZF_CCHC"/>
    <property type="match status" value="1"/>
</dbReference>
<comment type="caution">
    <text evidence="4">The sequence shown here is derived from an EMBL/GenBank/DDBJ whole genome shotgun (WGS) entry which is preliminary data.</text>
</comment>
<evidence type="ECO:0000259" key="3">
    <source>
        <dbReference type="PROSITE" id="PS50158"/>
    </source>
</evidence>
<keyword evidence="1" id="KW-0862">Zinc</keyword>
<evidence type="ECO:0000313" key="5">
    <source>
        <dbReference type="Proteomes" id="UP001281410"/>
    </source>
</evidence>
<dbReference type="InterPro" id="IPR001878">
    <property type="entry name" value="Znf_CCHC"/>
</dbReference>
<dbReference type="GO" id="GO:0008270">
    <property type="term" value="F:zinc ion binding"/>
    <property type="evidence" value="ECO:0007669"/>
    <property type="project" value="UniProtKB-KW"/>
</dbReference>
<dbReference type="CDD" id="cd01650">
    <property type="entry name" value="RT_nLTR_like"/>
    <property type="match status" value="1"/>
</dbReference>
<dbReference type="InterPro" id="IPR025836">
    <property type="entry name" value="Zn_knuckle_CX2CX4HX4C"/>
</dbReference>
<evidence type="ECO:0000256" key="1">
    <source>
        <dbReference type="PROSITE-ProRule" id="PRU00047"/>
    </source>
</evidence>
<dbReference type="GO" id="GO:0003676">
    <property type="term" value="F:nucleic acid binding"/>
    <property type="evidence" value="ECO:0007669"/>
    <property type="project" value="InterPro"/>
</dbReference>
<organism evidence="4 5">
    <name type="scientific">Dipteronia sinensis</name>
    <dbReference type="NCBI Taxonomy" id="43782"/>
    <lineage>
        <taxon>Eukaryota</taxon>
        <taxon>Viridiplantae</taxon>
        <taxon>Streptophyta</taxon>
        <taxon>Embryophyta</taxon>
        <taxon>Tracheophyta</taxon>
        <taxon>Spermatophyta</taxon>
        <taxon>Magnoliopsida</taxon>
        <taxon>eudicotyledons</taxon>
        <taxon>Gunneridae</taxon>
        <taxon>Pentapetalae</taxon>
        <taxon>rosids</taxon>
        <taxon>malvids</taxon>
        <taxon>Sapindales</taxon>
        <taxon>Sapindaceae</taxon>
        <taxon>Hippocastanoideae</taxon>
        <taxon>Acereae</taxon>
        <taxon>Dipteronia</taxon>
    </lineage>
</organism>
<feature type="region of interest" description="Disordered" evidence="2">
    <location>
        <begin position="230"/>
        <end position="254"/>
    </location>
</feature>
<sequence length="935" mass="103267">MDVAKVAKLCENLSIADEDGAIHEITEDAQREGFEDVYHCLVGKVLSGGAGDISKLGFNRVEMWVQIHNIPIMCMNRKTAKWLAEQIGVVVMEIPANSKECWGTFMRVKVRIGISRPLKWWLRLKLDKSEDIVVVTLKYERLPEFCFGCGKIGHGLRECIDDTARTEALEGSGIRFSAWLRAPTMDRQKPRSHSQENGDSSRRGRLSEGSLEAFKTSALSLKTRSLSSKGDALIGKEGSGDSITKRGGKGKEILVGPTSTASIEKEPDTFLKDVLGCDGDIATIGDGVTPIIQDQGNTSELPKKKNTMRWKRTAKEGQVQLILGKVSSPLQKLLSIIHSVRKPAKKNSPSTKANPIGHKNCPTNTRSTCSVATNDHVPPPFSSSFSLGGGDLRPAESDYRCLLESPGEGKASGVRSHKKAAEKVFSGFGLFVRNKALAWGTGLIPRPFCGVLERSIVCLGYVVCGSKLLGWSKERFGSLRKLISEKQREIERLYRRSWDEGIMSLIKNLERDLECILAREEEKEKSIFSLLDDNGRIQDIEAGLARAVSEYFSSIYKSSNPSDPDLRLAIDAIGSRLSSDMVEGLRGRFLAEEIKTAIFEMGPRKAPDPDGLNGQSSISEFNGTNVVLIPKVKNPASLKDFRLISLCNVVYKTLSKVLANLLKAFLPTIISHFQSAFIPGRLIFDNVLTSFEILHSIANKKTGKTGLMAPKTRHEQGNFFSFLLNGRKVCTVKPSRGLRQGCPLSHYLFLLYAEALSGLISASEKNGRGIGVRCCKGSPFIIHIFFADDSLLFCRASKDNGNLIRQILGVCERGLGQRVNLQKSRITFSPNVAVAVRSDIQEVFAIEDCNTNDSYLGMPSLVGRNKRLTFNVIKERAWKRVCCWKGNLISTGGIEILIKAMAQTIPTYVMSIFQLPKGLCRDLNAMMSKFWWGSK</sequence>
<keyword evidence="1" id="KW-0863">Zinc-finger</keyword>
<feature type="region of interest" description="Disordered" evidence="2">
    <location>
        <begin position="185"/>
        <end position="207"/>
    </location>
</feature>
<dbReference type="PANTHER" id="PTHR46890:SF48">
    <property type="entry name" value="RNA-DIRECTED DNA POLYMERASE"/>
    <property type="match status" value="1"/>
</dbReference>
<reference evidence="4" key="1">
    <citation type="journal article" date="2023" name="Plant J.">
        <title>Genome sequences and population genomics provide insights into the demographic history, inbreeding, and mutation load of two 'living fossil' tree species of Dipteronia.</title>
        <authorList>
            <person name="Feng Y."/>
            <person name="Comes H.P."/>
            <person name="Chen J."/>
            <person name="Zhu S."/>
            <person name="Lu R."/>
            <person name="Zhang X."/>
            <person name="Li P."/>
            <person name="Qiu J."/>
            <person name="Olsen K.M."/>
            <person name="Qiu Y."/>
        </authorList>
    </citation>
    <scope>NUCLEOTIDE SEQUENCE</scope>
    <source>
        <strain evidence="4">NBL</strain>
    </source>
</reference>
<dbReference type="InterPro" id="IPR052343">
    <property type="entry name" value="Retrotransposon-Effector_Assoc"/>
</dbReference>
<evidence type="ECO:0000256" key="2">
    <source>
        <dbReference type="SAM" id="MobiDB-lite"/>
    </source>
</evidence>
<dbReference type="InterPro" id="IPR000477">
    <property type="entry name" value="RT_dom"/>
</dbReference>
<name>A0AAE0DRT8_9ROSI</name>
<dbReference type="Pfam" id="PF14392">
    <property type="entry name" value="zf-CCHC_4"/>
    <property type="match status" value="1"/>
</dbReference>
<feature type="region of interest" description="Disordered" evidence="2">
    <location>
        <begin position="341"/>
        <end position="361"/>
    </location>
</feature>
<feature type="domain" description="CCHC-type" evidence="3">
    <location>
        <begin position="146"/>
        <end position="159"/>
    </location>
</feature>
<evidence type="ECO:0000313" key="4">
    <source>
        <dbReference type="EMBL" id="KAK3183587.1"/>
    </source>
</evidence>
<gene>
    <name evidence="4" type="ORF">Dsin_030873</name>
</gene>
<keyword evidence="1" id="KW-0479">Metal-binding</keyword>
<feature type="compositionally biased region" description="Basic and acidic residues" evidence="2">
    <location>
        <begin position="185"/>
        <end position="206"/>
    </location>
</feature>
<protein>
    <recommendedName>
        <fullName evidence="3">CCHC-type domain-containing protein</fullName>
    </recommendedName>
</protein>
<dbReference type="EMBL" id="JANJYJ010000010">
    <property type="protein sequence ID" value="KAK3183587.1"/>
    <property type="molecule type" value="Genomic_DNA"/>
</dbReference>
<dbReference type="Proteomes" id="UP001281410">
    <property type="component" value="Unassembled WGS sequence"/>
</dbReference>